<feature type="compositionally biased region" description="Low complexity" evidence="6">
    <location>
        <begin position="790"/>
        <end position="825"/>
    </location>
</feature>
<dbReference type="InterPro" id="IPR001041">
    <property type="entry name" value="2Fe-2S_ferredoxin-type"/>
</dbReference>
<dbReference type="InterPro" id="IPR051452">
    <property type="entry name" value="Diverse_Oxidoreductases"/>
</dbReference>
<feature type="compositionally biased region" description="Low complexity" evidence="6">
    <location>
        <begin position="467"/>
        <end position="488"/>
    </location>
</feature>
<feature type="domain" description="2Fe-2S ferredoxin-type" evidence="7">
    <location>
        <begin position="620"/>
        <end position="697"/>
    </location>
</feature>
<dbReference type="Pfam" id="PF00111">
    <property type="entry name" value="Fer2"/>
    <property type="match status" value="1"/>
</dbReference>
<dbReference type="Proteomes" id="UP001156389">
    <property type="component" value="Unassembled WGS sequence"/>
</dbReference>
<evidence type="ECO:0000256" key="4">
    <source>
        <dbReference type="ARBA" id="ARBA00023004"/>
    </source>
</evidence>
<dbReference type="RefSeq" id="WP_311203300.1">
    <property type="nucleotide sequence ID" value="NZ_JAJAGO010000006.1"/>
</dbReference>
<feature type="compositionally biased region" description="Low complexity" evidence="6">
    <location>
        <begin position="410"/>
        <end position="422"/>
    </location>
</feature>
<dbReference type="InterPro" id="IPR002888">
    <property type="entry name" value="2Fe-2S-bd"/>
</dbReference>
<proteinExistence type="predicted"/>
<feature type="compositionally biased region" description="Low complexity" evidence="6">
    <location>
        <begin position="523"/>
        <end position="533"/>
    </location>
</feature>
<keyword evidence="3" id="KW-0560">Oxidoreductase</keyword>
<organism evidence="8 9">
    <name type="scientific">Streptomyces gossypii</name>
    <dbReference type="NCBI Taxonomy" id="2883101"/>
    <lineage>
        <taxon>Bacteria</taxon>
        <taxon>Bacillati</taxon>
        <taxon>Actinomycetota</taxon>
        <taxon>Actinomycetes</taxon>
        <taxon>Kitasatosporales</taxon>
        <taxon>Streptomycetaceae</taxon>
        <taxon>Streptomyces</taxon>
    </lineage>
</organism>
<dbReference type="CDD" id="cd00207">
    <property type="entry name" value="fer2"/>
    <property type="match status" value="1"/>
</dbReference>
<dbReference type="PROSITE" id="PS51085">
    <property type="entry name" value="2FE2S_FER_2"/>
    <property type="match status" value="1"/>
</dbReference>
<protein>
    <submittedName>
        <fullName evidence="8">2Fe-2S iron-sulfur cluster binding domain-containing protein</fullName>
    </submittedName>
</protein>
<feature type="region of interest" description="Disordered" evidence="6">
    <location>
        <begin position="1"/>
        <end position="96"/>
    </location>
</feature>
<reference evidence="8 9" key="1">
    <citation type="submission" date="2021-10" db="EMBL/GenBank/DDBJ databases">
        <title>Streptomyces gossypii sp. nov., isolated from soil collected from cotton field.</title>
        <authorList>
            <person name="Ge X."/>
            <person name="Chen X."/>
            <person name="Liu W."/>
        </authorList>
    </citation>
    <scope>NUCLEOTIDE SEQUENCE [LARGE SCALE GENOMIC DNA]</scope>
    <source>
        <strain evidence="8 9">N2-109</strain>
    </source>
</reference>
<dbReference type="InterPro" id="IPR036884">
    <property type="entry name" value="2Fe-2S-bd_dom_sf"/>
</dbReference>
<feature type="compositionally biased region" description="Gly residues" evidence="6">
    <location>
        <begin position="144"/>
        <end position="153"/>
    </location>
</feature>
<dbReference type="InterPro" id="IPR036010">
    <property type="entry name" value="2Fe-2S_ferredoxin-like_sf"/>
</dbReference>
<evidence type="ECO:0000256" key="6">
    <source>
        <dbReference type="SAM" id="MobiDB-lite"/>
    </source>
</evidence>
<feature type="compositionally biased region" description="Basic and acidic residues" evidence="6">
    <location>
        <begin position="773"/>
        <end position="789"/>
    </location>
</feature>
<evidence type="ECO:0000313" key="8">
    <source>
        <dbReference type="EMBL" id="MCT2591276.1"/>
    </source>
</evidence>
<feature type="compositionally biased region" description="Basic and acidic residues" evidence="6">
    <location>
        <begin position="550"/>
        <end position="574"/>
    </location>
</feature>
<comment type="caution">
    <text evidence="8">The sequence shown here is derived from an EMBL/GenBank/DDBJ whole genome shotgun (WGS) entry which is preliminary data.</text>
</comment>
<evidence type="ECO:0000259" key="7">
    <source>
        <dbReference type="PROSITE" id="PS51085"/>
    </source>
</evidence>
<dbReference type="InterPro" id="IPR006058">
    <property type="entry name" value="2Fe2S_fd_BS"/>
</dbReference>
<keyword evidence="2" id="KW-0479">Metal-binding</keyword>
<feature type="compositionally biased region" description="Polar residues" evidence="6">
    <location>
        <begin position="195"/>
        <end position="207"/>
    </location>
</feature>
<dbReference type="PROSITE" id="PS00197">
    <property type="entry name" value="2FE2S_FER_1"/>
    <property type="match status" value="1"/>
</dbReference>
<dbReference type="InterPro" id="IPR012675">
    <property type="entry name" value="Beta-grasp_dom_sf"/>
</dbReference>
<keyword evidence="4" id="KW-0408">Iron</keyword>
<dbReference type="PANTHER" id="PTHR44379">
    <property type="entry name" value="OXIDOREDUCTASE WITH IRON-SULFUR SUBUNIT"/>
    <property type="match status" value="1"/>
</dbReference>
<keyword evidence="5" id="KW-0411">Iron-sulfur</keyword>
<dbReference type="SUPFAM" id="SSF54292">
    <property type="entry name" value="2Fe-2S ferredoxin-like"/>
    <property type="match status" value="1"/>
</dbReference>
<dbReference type="Gene3D" id="3.10.20.30">
    <property type="match status" value="1"/>
</dbReference>
<dbReference type="EMBL" id="JAJAGO010000006">
    <property type="protein sequence ID" value="MCT2591276.1"/>
    <property type="molecule type" value="Genomic_DNA"/>
</dbReference>
<evidence type="ECO:0000313" key="9">
    <source>
        <dbReference type="Proteomes" id="UP001156389"/>
    </source>
</evidence>
<dbReference type="PANTHER" id="PTHR44379:SF8">
    <property type="entry name" value="XANTHINE DEHYDROGENASE IRON-SULFUR-BINDING SUBUNIT XDHC-RELATED"/>
    <property type="match status" value="1"/>
</dbReference>
<dbReference type="Gene3D" id="1.10.150.120">
    <property type="entry name" value="[2Fe-2S]-binding domain"/>
    <property type="match status" value="1"/>
</dbReference>
<keyword evidence="1" id="KW-0001">2Fe-2S</keyword>
<sequence length="841" mass="81809">MSNDQHAPHGSHLPDGSRLPDGSQTPQGPQDAHDPFAAPEPYGVPEPHDARDGYGGAAGQLQGHGQVPMAQAQAQGPGPGPGPGQPYATPEGWGGEYDADATAFVQLPSELLGGGPGAPFTGESPLAAPGTGQGGYTPPPMQPGGLGGLGETAGPGAADVQDVHGVAAMPGGLGTPGAPGMPDAGVPGAGVPMTPSATTDPSATGQWTLPFAAPSADPGGFGTTGTTGAPDSLGAPDLPAGETQSAAAAMGQGAAAALAGSHEARVRRPLGAGAGAPGEPHGEPPGPGEAYGMPAAPQGPALEGQLADALARRQVPFTGADPAVQSGGLPPAAASAPAPAPDIGVAWPEPGSGHPETQRPPDSGPLPPGPLPGRVAAPPPNGAGPADGQPVTSGATWGELPPEAAADLHPGAAPSGAVPGGLPDTGPVAYGTAAPPSAPQPMAPPAPAPVPGDSAQEAPAPDRSDVPDGLPPEAAAAAPPDSLGSPHSPHSPPSADLTAPLPDTASPLPPHSWEGASGGARWDSAPGAPAAADDSGEYDMSAPDLTLDPARTRGDSAAEAHTFDPPPDQDRLDPEGVAPDDLGTGPETQPDTQPDTLDEAPEPEVPAVPAAPTVSEHPHCSYVLHVNGADRPVTDAWIGESLLYVLRERLGLAGAKDGCSQGECGACSVQVDGRLVASCLVPAATAAGSDVRTVEGLAANGTPSDVQRALTECGAVQCGFCVPGMAMAVHDLLAGNHAPTELQTRQAICGNLCRCSGYRGVLDAVRTVAQERAARAAAEHGEHADHADHAAAQPAAPSSTGLPGQAAGDGAAAPGQARIPHQASPGAGGAQPAQPPEGGGA</sequence>
<evidence type="ECO:0000256" key="2">
    <source>
        <dbReference type="ARBA" id="ARBA00022723"/>
    </source>
</evidence>
<gene>
    <name evidence="8" type="ORF">LHJ74_15405</name>
</gene>
<evidence type="ECO:0000256" key="3">
    <source>
        <dbReference type="ARBA" id="ARBA00023002"/>
    </source>
</evidence>
<feature type="compositionally biased region" description="Pro residues" evidence="6">
    <location>
        <begin position="362"/>
        <end position="382"/>
    </location>
</feature>
<accession>A0ABT2JTQ9</accession>
<feature type="compositionally biased region" description="Low complexity" evidence="6">
    <location>
        <begin position="59"/>
        <end position="76"/>
    </location>
</feature>
<feature type="region of interest" description="Disordered" evidence="6">
    <location>
        <begin position="109"/>
        <end position="614"/>
    </location>
</feature>
<feature type="region of interest" description="Disordered" evidence="6">
    <location>
        <begin position="773"/>
        <end position="841"/>
    </location>
</feature>
<evidence type="ECO:0000256" key="1">
    <source>
        <dbReference type="ARBA" id="ARBA00022714"/>
    </source>
</evidence>
<feature type="compositionally biased region" description="Pro residues" evidence="6">
    <location>
        <begin position="436"/>
        <end position="450"/>
    </location>
</feature>
<keyword evidence="9" id="KW-1185">Reference proteome</keyword>
<feature type="compositionally biased region" description="Polar residues" evidence="6">
    <location>
        <begin position="586"/>
        <end position="595"/>
    </location>
</feature>
<feature type="compositionally biased region" description="Low complexity" evidence="6">
    <location>
        <begin position="246"/>
        <end position="260"/>
    </location>
</feature>
<dbReference type="SUPFAM" id="SSF47741">
    <property type="entry name" value="CO dehydrogenase ISP C-domain like"/>
    <property type="match status" value="1"/>
</dbReference>
<name>A0ABT2JTQ9_9ACTN</name>
<evidence type="ECO:0000256" key="5">
    <source>
        <dbReference type="ARBA" id="ARBA00023014"/>
    </source>
</evidence>
<dbReference type="Pfam" id="PF01799">
    <property type="entry name" value="Fer2_2"/>
    <property type="match status" value="1"/>
</dbReference>